<dbReference type="InterPro" id="IPR050204">
    <property type="entry name" value="AraC_XylS_family_regulators"/>
</dbReference>
<dbReference type="SMART" id="SM00342">
    <property type="entry name" value="HTH_ARAC"/>
    <property type="match status" value="1"/>
</dbReference>
<dbReference type="Pfam" id="PF12833">
    <property type="entry name" value="HTH_18"/>
    <property type="match status" value="1"/>
</dbReference>
<keyword evidence="3" id="KW-0804">Transcription</keyword>
<dbReference type="SUPFAM" id="SSF51215">
    <property type="entry name" value="Regulatory protein AraC"/>
    <property type="match status" value="1"/>
</dbReference>
<protein>
    <submittedName>
        <fullName evidence="5">Helix-turn-helix transcriptional regulator</fullName>
    </submittedName>
</protein>
<evidence type="ECO:0000313" key="6">
    <source>
        <dbReference type="Proteomes" id="UP000501802"/>
    </source>
</evidence>
<dbReference type="InterPro" id="IPR037923">
    <property type="entry name" value="HTH-like"/>
</dbReference>
<dbReference type="Pfam" id="PF22200">
    <property type="entry name" value="ExsA_N"/>
    <property type="match status" value="1"/>
</dbReference>
<evidence type="ECO:0000259" key="4">
    <source>
        <dbReference type="PROSITE" id="PS01124"/>
    </source>
</evidence>
<evidence type="ECO:0000256" key="2">
    <source>
        <dbReference type="ARBA" id="ARBA00023125"/>
    </source>
</evidence>
<dbReference type="AlphaFoldDB" id="A0A6G9ARM3"/>
<dbReference type="InterPro" id="IPR054015">
    <property type="entry name" value="ExsA-like_N"/>
</dbReference>
<dbReference type="SUPFAM" id="SSF46689">
    <property type="entry name" value="Homeodomain-like"/>
    <property type="match status" value="1"/>
</dbReference>
<dbReference type="Proteomes" id="UP000501802">
    <property type="component" value="Chromosome"/>
</dbReference>
<keyword evidence="2" id="KW-0238">DNA-binding</keyword>
<organism evidence="5 6">
    <name type="scientific">Spirosoma aureum</name>
    <dbReference type="NCBI Taxonomy" id="2692134"/>
    <lineage>
        <taxon>Bacteria</taxon>
        <taxon>Pseudomonadati</taxon>
        <taxon>Bacteroidota</taxon>
        <taxon>Cytophagia</taxon>
        <taxon>Cytophagales</taxon>
        <taxon>Cytophagaceae</taxon>
        <taxon>Spirosoma</taxon>
    </lineage>
</organism>
<dbReference type="InterPro" id="IPR009057">
    <property type="entry name" value="Homeodomain-like_sf"/>
</dbReference>
<accession>A0A6G9ARM3</accession>
<dbReference type="KEGG" id="spib:G8759_21590"/>
<dbReference type="GO" id="GO:0043565">
    <property type="term" value="F:sequence-specific DNA binding"/>
    <property type="evidence" value="ECO:0007669"/>
    <property type="project" value="InterPro"/>
</dbReference>
<proteinExistence type="predicted"/>
<dbReference type="PROSITE" id="PS01124">
    <property type="entry name" value="HTH_ARAC_FAMILY_2"/>
    <property type="match status" value="1"/>
</dbReference>
<dbReference type="EMBL" id="CP050063">
    <property type="protein sequence ID" value="QIP15028.1"/>
    <property type="molecule type" value="Genomic_DNA"/>
</dbReference>
<evidence type="ECO:0000256" key="1">
    <source>
        <dbReference type="ARBA" id="ARBA00023015"/>
    </source>
</evidence>
<keyword evidence="1" id="KW-0805">Transcription regulation</keyword>
<evidence type="ECO:0000313" key="5">
    <source>
        <dbReference type="EMBL" id="QIP15028.1"/>
    </source>
</evidence>
<dbReference type="RefSeq" id="WP_167212267.1">
    <property type="nucleotide sequence ID" value="NZ_CP050063.1"/>
</dbReference>
<dbReference type="PROSITE" id="PS51257">
    <property type="entry name" value="PROKAR_LIPOPROTEIN"/>
    <property type="match status" value="1"/>
</dbReference>
<sequence>MRMNKDMQITQTGLFFACNGTNEAVFEELIPEHMLTHVYGGRVSVTTADKTFSLSAGQTALFARNQLVKFTKLPEGDSPYTAVTLFFTQPFLQQFFTTIPLPKRSASHPSVVQIAPHPLLANLFDSIALYASLNEEVIPDELALLKVNEAITLLRMLDQRANNLLSDFSEPHKIDLADFMNKNFMFTISIPRFAYLTGRSLATFKRDFQKIFGIAPQKWLTEKRLEYAHFLIAEKKQKPSQAYIEAGFENFSHFTYAFRQLYGYTPSSISEPVNK</sequence>
<dbReference type="PANTHER" id="PTHR46796">
    <property type="entry name" value="HTH-TYPE TRANSCRIPTIONAL ACTIVATOR RHAS-RELATED"/>
    <property type="match status" value="1"/>
</dbReference>
<keyword evidence="6" id="KW-1185">Reference proteome</keyword>
<feature type="domain" description="HTH araC/xylS-type" evidence="4">
    <location>
        <begin position="174"/>
        <end position="272"/>
    </location>
</feature>
<dbReference type="InterPro" id="IPR018060">
    <property type="entry name" value="HTH_AraC"/>
</dbReference>
<name>A0A6G9ARM3_9BACT</name>
<reference evidence="5 6" key="1">
    <citation type="submission" date="2020-03" db="EMBL/GenBank/DDBJ databases">
        <authorList>
            <person name="Kim M.K."/>
        </authorList>
    </citation>
    <scope>NUCLEOTIDE SEQUENCE [LARGE SCALE GENOMIC DNA]</scope>
    <source>
        <strain evidence="5 6">BT328</strain>
    </source>
</reference>
<gene>
    <name evidence="5" type="ORF">G8759_21590</name>
</gene>
<dbReference type="Gene3D" id="1.10.10.60">
    <property type="entry name" value="Homeodomain-like"/>
    <property type="match status" value="1"/>
</dbReference>
<evidence type="ECO:0000256" key="3">
    <source>
        <dbReference type="ARBA" id="ARBA00023163"/>
    </source>
</evidence>
<dbReference type="GO" id="GO:0003700">
    <property type="term" value="F:DNA-binding transcription factor activity"/>
    <property type="evidence" value="ECO:0007669"/>
    <property type="project" value="InterPro"/>
</dbReference>